<dbReference type="EMBL" id="JADCLJ010000007">
    <property type="protein sequence ID" value="MBE4906947.1"/>
    <property type="molecule type" value="Genomic_DNA"/>
</dbReference>
<sequence>MAKCQLYLTQLISLLSRTQKDAITSTFIYDLVCGIAAATASRIAYSSIA</sequence>
<accession>A0ABR9QEN2</accession>
<protein>
    <submittedName>
        <fullName evidence="1">Uncharacterized protein</fullName>
    </submittedName>
</protein>
<evidence type="ECO:0000313" key="2">
    <source>
        <dbReference type="Proteomes" id="UP001516662"/>
    </source>
</evidence>
<reference evidence="1 2" key="1">
    <citation type="submission" date="2020-10" db="EMBL/GenBank/DDBJ databases">
        <title>Bacillus sp. HD4P25, an endophyte from a halophyte.</title>
        <authorList>
            <person name="Sun J.-Q."/>
        </authorList>
    </citation>
    <scope>NUCLEOTIDE SEQUENCE [LARGE SCALE GENOMIC DNA]</scope>
    <source>
        <strain evidence="1 2">YIM 93174</strain>
    </source>
</reference>
<evidence type="ECO:0000313" key="1">
    <source>
        <dbReference type="EMBL" id="MBE4906947.1"/>
    </source>
</evidence>
<organism evidence="1 2">
    <name type="scientific">Litchfieldia luteola</name>
    <dbReference type="NCBI Taxonomy" id="682179"/>
    <lineage>
        <taxon>Bacteria</taxon>
        <taxon>Bacillati</taxon>
        <taxon>Bacillota</taxon>
        <taxon>Bacilli</taxon>
        <taxon>Bacillales</taxon>
        <taxon>Bacillaceae</taxon>
        <taxon>Litchfieldia</taxon>
    </lineage>
</organism>
<comment type="caution">
    <text evidence="1">The sequence shown here is derived from an EMBL/GenBank/DDBJ whole genome shotgun (WGS) entry which is preliminary data.</text>
</comment>
<dbReference type="Proteomes" id="UP001516662">
    <property type="component" value="Unassembled WGS sequence"/>
</dbReference>
<dbReference type="RefSeq" id="WP_227413588.1">
    <property type="nucleotide sequence ID" value="NZ_JADCLJ010000007.1"/>
</dbReference>
<proteinExistence type="predicted"/>
<name>A0ABR9QEN2_9BACI</name>
<keyword evidence="2" id="KW-1185">Reference proteome</keyword>
<gene>
    <name evidence="1" type="ORF">IMZ08_02605</name>
</gene>